<sequence length="439" mass="49225">MDDSIEDIAGLVKEEVELRVKAVRLLREALYMPSSPVVWRINSGGILYDMLGQLECWEDAFEVISEVFSLVPSLIPRCLALQDKQTLLGEMSWLPEDAADLALKIGKPPAVVLEMLKNTRGLIAGATYDICADASVLESQHPELAQAYSRVCQQIRSSTLQGRRENDSAYRAQKQFDEVLGKIQSLPGLNYFPLSSFKSDLPMAAGNKPIVIVNVSQYRCGAFIVYEGEVLQIDLPLLRLIDIEKQTWNPTPTTELLAWLWDCIAEPILDKLGFTEYPGDGRWPRSCLLLRDWEQDPLTVANLSEVDIGGKRPFLAYLSACGSGRVKRGRRYDSIYQSIHMIGGFLLARFRHVVGTLAKVRDETCVEIAALTYAWIIDHGMSDESVSEGLHHACRALRDREMAGGGYANTTDRRDGRDILFLDEVFASYSWVPFMHFGL</sequence>
<protein>
    <submittedName>
        <fullName evidence="1">Uncharacterized protein</fullName>
    </submittedName>
</protein>
<accession>A0ACA9TPZ9</accession>
<organism evidence="1 2">
    <name type="scientific">Clonostachys rosea f. rosea IK726</name>
    <dbReference type="NCBI Taxonomy" id="1349383"/>
    <lineage>
        <taxon>Eukaryota</taxon>
        <taxon>Fungi</taxon>
        <taxon>Dikarya</taxon>
        <taxon>Ascomycota</taxon>
        <taxon>Pezizomycotina</taxon>
        <taxon>Sordariomycetes</taxon>
        <taxon>Hypocreomycetidae</taxon>
        <taxon>Hypocreales</taxon>
        <taxon>Bionectriaceae</taxon>
        <taxon>Clonostachys</taxon>
    </lineage>
</organism>
<dbReference type="EMBL" id="CADEHS020000007">
    <property type="protein sequence ID" value="CAG9943046.1"/>
    <property type="molecule type" value="Genomic_DNA"/>
</dbReference>
<evidence type="ECO:0000313" key="2">
    <source>
        <dbReference type="Proteomes" id="UP000836387"/>
    </source>
</evidence>
<gene>
    <name evidence="1" type="ORF">CRV2_00000200</name>
</gene>
<keyword evidence="2" id="KW-1185">Reference proteome</keyword>
<name>A0ACA9TPZ9_BIOOC</name>
<evidence type="ECO:0000313" key="1">
    <source>
        <dbReference type="EMBL" id="CAG9943046.1"/>
    </source>
</evidence>
<proteinExistence type="predicted"/>
<reference evidence="1" key="1">
    <citation type="submission" date="2020-04" db="EMBL/GenBank/DDBJ databases">
        <authorList>
            <person name="Broberg M."/>
        </authorList>
    </citation>
    <scope>NUCLEOTIDE SEQUENCE</scope>
</reference>
<dbReference type="Proteomes" id="UP000836387">
    <property type="component" value="Unassembled WGS sequence"/>
</dbReference>
<comment type="caution">
    <text evidence="1">The sequence shown here is derived from an EMBL/GenBank/DDBJ whole genome shotgun (WGS) entry which is preliminary data.</text>
</comment>
<reference evidence="1" key="2">
    <citation type="submission" date="2021-10" db="EMBL/GenBank/DDBJ databases">
        <authorList>
            <person name="Piombo E."/>
        </authorList>
    </citation>
    <scope>NUCLEOTIDE SEQUENCE</scope>
</reference>